<reference evidence="1 2" key="1">
    <citation type="journal article" date="2019" name="Commun. Biol.">
        <title>The bagworm genome reveals a unique fibroin gene that provides high tensile strength.</title>
        <authorList>
            <person name="Kono N."/>
            <person name="Nakamura H."/>
            <person name="Ohtoshi R."/>
            <person name="Tomita M."/>
            <person name="Numata K."/>
            <person name="Arakawa K."/>
        </authorList>
    </citation>
    <scope>NUCLEOTIDE SEQUENCE [LARGE SCALE GENOMIC DNA]</scope>
</reference>
<comment type="caution">
    <text evidence="1">The sequence shown here is derived from an EMBL/GenBank/DDBJ whole genome shotgun (WGS) entry which is preliminary data.</text>
</comment>
<evidence type="ECO:0000313" key="1">
    <source>
        <dbReference type="EMBL" id="GBP96004.1"/>
    </source>
</evidence>
<evidence type="ECO:0000313" key="2">
    <source>
        <dbReference type="Proteomes" id="UP000299102"/>
    </source>
</evidence>
<sequence>MGTTVPTLGALDHIQYQESSVIGHHVAFDQLNPLALRRDVLLSLCMLYQTLLKNLVACKVGIRAKVYVTTTLNDGQTKHIKSQYMSPLVPHSRNSKPNANPCKLPEQHRLKRCSVTLEDISRGLRVTARRTLDRVTDSITRRRRSIGGRYRKSEKKNTRTGANMAVFFNFGQLLSCAAIVIVQRFTPSEYTKVTETSAQAARACGRVERLTNDLDQSQRSSGRPATWENVATPLGLIRVHLITGVK</sequence>
<keyword evidence="2" id="KW-1185">Reference proteome</keyword>
<organism evidence="1 2">
    <name type="scientific">Eumeta variegata</name>
    <name type="common">Bagworm moth</name>
    <name type="synonym">Eumeta japonica</name>
    <dbReference type="NCBI Taxonomy" id="151549"/>
    <lineage>
        <taxon>Eukaryota</taxon>
        <taxon>Metazoa</taxon>
        <taxon>Ecdysozoa</taxon>
        <taxon>Arthropoda</taxon>
        <taxon>Hexapoda</taxon>
        <taxon>Insecta</taxon>
        <taxon>Pterygota</taxon>
        <taxon>Neoptera</taxon>
        <taxon>Endopterygota</taxon>
        <taxon>Lepidoptera</taxon>
        <taxon>Glossata</taxon>
        <taxon>Ditrysia</taxon>
        <taxon>Tineoidea</taxon>
        <taxon>Psychidae</taxon>
        <taxon>Oiketicinae</taxon>
        <taxon>Eumeta</taxon>
    </lineage>
</organism>
<gene>
    <name evidence="1" type="ORF">EVAR_69777_1</name>
</gene>
<dbReference type="Proteomes" id="UP000299102">
    <property type="component" value="Unassembled WGS sequence"/>
</dbReference>
<protein>
    <submittedName>
        <fullName evidence="1">Uncharacterized protein</fullName>
    </submittedName>
</protein>
<proteinExistence type="predicted"/>
<dbReference type="AlphaFoldDB" id="A0A4C2A9X2"/>
<accession>A0A4C2A9X2</accession>
<name>A0A4C2A9X2_EUMVA</name>
<dbReference type="EMBL" id="BGZK01002719">
    <property type="protein sequence ID" value="GBP96004.1"/>
    <property type="molecule type" value="Genomic_DNA"/>
</dbReference>